<proteinExistence type="predicted"/>
<dbReference type="GeneTree" id="ENSGT00950000183108"/>
<evidence type="ECO:0000313" key="4">
    <source>
        <dbReference type="Ensembl" id="ENSOKIP00005025887.1"/>
    </source>
</evidence>
<dbReference type="GO" id="GO:0005829">
    <property type="term" value="C:cytosol"/>
    <property type="evidence" value="ECO:0007669"/>
    <property type="project" value="TreeGrafter"/>
</dbReference>
<dbReference type="InterPro" id="IPR018247">
    <property type="entry name" value="EF_Hand_1_Ca_BS"/>
</dbReference>
<evidence type="ECO:0000256" key="2">
    <source>
        <dbReference type="ARBA" id="ARBA00022837"/>
    </source>
</evidence>
<dbReference type="GO" id="GO:0030425">
    <property type="term" value="C:dendrite"/>
    <property type="evidence" value="ECO:0007669"/>
    <property type="project" value="TreeGrafter"/>
</dbReference>
<sequence length="255" mass="29504">MDNAFDNLDAVGFLQIWQHFDVDDNGYIEGKELDDFFRHMMKKLGMSDEITDDKIRRVKERFMSAYDTTADGRLQIQELATMMLPEEENFLLLFRRETPLDNSVEFMRVRSKIPYSRKCCGPKAFDICIKNTILLLMKMFDKNNDGRLDLNDLARILALKENFLLKFDMNACSQEDRKRDFEKIFAHYDVSKTGALEGPEVDGFVKDMMELVTPTISGTDLDKFRKVLLGHCDMNGDGKIQKNELALCLGLKYSS</sequence>
<dbReference type="GO" id="GO:0005509">
    <property type="term" value="F:calcium ion binding"/>
    <property type="evidence" value="ECO:0007669"/>
    <property type="project" value="InterPro"/>
</dbReference>
<dbReference type="PROSITE" id="PS00018">
    <property type="entry name" value="EF_HAND_1"/>
    <property type="match status" value="4"/>
</dbReference>
<name>A0A8C7FCC0_ONCKI</name>
<dbReference type="Ensembl" id="ENSOKIT00005027386.1">
    <property type="protein sequence ID" value="ENSOKIP00005025887.1"/>
    <property type="gene ID" value="ENSOKIG00005011084.1"/>
</dbReference>
<dbReference type="InterPro" id="IPR011992">
    <property type="entry name" value="EF-hand-dom_pair"/>
</dbReference>
<dbReference type="PANTHER" id="PTHR19972:SF15">
    <property type="entry name" value="SECRETAGOGIN"/>
    <property type="match status" value="1"/>
</dbReference>
<dbReference type="Pfam" id="PF13202">
    <property type="entry name" value="EF-hand_5"/>
    <property type="match status" value="2"/>
</dbReference>
<accession>A0A8C7FCC0</accession>
<keyword evidence="2" id="KW-0106">Calcium</keyword>
<dbReference type="InterPro" id="IPR002048">
    <property type="entry name" value="EF_hand_dom"/>
</dbReference>
<dbReference type="SUPFAM" id="SSF47473">
    <property type="entry name" value="EF-hand"/>
    <property type="match status" value="1"/>
</dbReference>
<dbReference type="PROSITE" id="PS50222">
    <property type="entry name" value="EF_HAND_2"/>
    <property type="match status" value="3"/>
</dbReference>
<evidence type="ECO:0000259" key="3">
    <source>
        <dbReference type="PROSITE" id="PS50222"/>
    </source>
</evidence>
<dbReference type="Pfam" id="PF13499">
    <property type="entry name" value="EF-hand_7"/>
    <property type="match status" value="1"/>
</dbReference>
<dbReference type="PANTHER" id="PTHR19972">
    <property type="entry name" value="CALBINDIN"/>
    <property type="match status" value="1"/>
</dbReference>
<keyword evidence="5" id="KW-1185">Reference proteome</keyword>
<feature type="domain" description="EF-hand" evidence="3">
    <location>
        <begin position="128"/>
        <end position="163"/>
    </location>
</feature>
<feature type="domain" description="EF-hand" evidence="3">
    <location>
        <begin position="176"/>
        <end position="211"/>
    </location>
</feature>
<keyword evidence="1" id="KW-0479">Metal-binding</keyword>
<dbReference type="GO" id="GO:1900271">
    <property type="term" value="P:regulation of long-term synaptic potentiation"/>
    <property type="evidence" value="ECO:0007669"/>
    <property type="project" value="TreeGrafter"/>
</dbReference>
<organism evidence="4 5">
    <name type="scientific">Oncorhynchus kisutch</name>
    <name type="common">Coho salmon</name>
    <name type="synonym">Salmo kisutch</name>
    <dbReference type="NCBI Taxonomy" id="8019"/>
    <lineage>
        <taxon>Eukaryota</taxon>
        <taxon>Metazoa</taxon>
        <taxon>Chordata</taxon>
        <taxon>Craniata</taxon>
        <taxon>Vertebrata</taxon>
        <taxon>Euteleostomi</taxon>
        <taxon>Actinopterygii</taxon>
        <taxon>Neopterygii</taxon>
        <taxon>Teleostei</taxon>
        <taxon>Protacanthopterygii</taxon>
        <taxon>Salmoniformes</taxon>
        <taxon>Salmonidae</taxon>
        <taxon>Salmoninae</taxon>
        <taxon>Oncorhynchus</taxon>
    </lineage>
</organism>
<evidence type="ECO:0000256" key="1">
    <source>
        <dbReference type="ARBA" id="ARBA00022723"/>
    </source>
</evidence>
<dbReference type="InterPro" id="IPR051001">
    <property type="entry name" value="Calbindin_Ca-bind"/>
</dbReference>
<feature type="domain" description="EF-hand" evidence="3">
    <location>
        <begin position="8"/>
        <end position="43"/>
    </location>
</feature>
<dbReference type="GO" id="GO:0043195">
    <property type="term" value="C:terminal bouton"/>
    <property type="evidence" value="ECO:0007669"/>
    <property type="project" value="TreeGrafter"/>
</dbReference>
<dbReference type="Gene3D" id="1.10.238.10">
    <property type="entry name" value="EF-hand"/>
    <property type="match status" value="2"/>
</dbReference>
<dbReference type="FunFam" id="1.10.238.10:FF:000142">
    <property type="entry name" value="Secretagogin"/>
    <property type="match status" value="1"/>
</dbReference>
<dbReference type="GO" id="GO:0099509">
    <property type="term" value="P:regulation of presynaptic cytosolic calcium ion concentration"/>
    <property type="evidence" value="ECO:0007669"/>
    <property type="project" value="TreeGrafter"/>
</dbReference>
<dbReference type="GO" id="GO:0005634">
    <property type="term" value="C:nucleus"/>
    <property type="evidence" value="ECO:0007669"/>
    <property type="project" value="TreeGrafter"/>
</dbReference>
<dbReference type="SMART" id="SM00054">
    <property type="entry name" value="EFh"/>
    <property type="match status" value="5"/>
</dbReference>
<reference evidence="4" key="2">
    <citation type="submission" date="2025-09" db="UniProtKB">
        <authorList>
            <consortium name="Ensembl"/>
        </authorList>
    </citation>
    <scope>IDENTIFICATION</scope>
</reference>
<gene>
    <name evidence="4" type="primary">SCGN</name>
</gene>
<dbReference type="Proteomes" id="UP000694557">
    <property type="component" value="Unassembled WGS sequence"/>
</dbReference>
<dbReference type="AlphaFoldDB" id="A0A8C7FCC0"/>
<evidence type="ECO:0000313" key="5">
    <source>
        <dbReference type="Proteomes" id="UP000694557"/>
    </source>
</evidence>
<protein>
    <submittedName>
        <fullName evidence="4">Secretagogin, EF-hand calcium binding protein</fullName>
    </submittedName>
</protein>
<reference evidence="4" key="1">
    <citation type="submission" date="2025-08" db="UniProtKB">
        <authorList>
            <consortium name="Ensembl"/>
        </authorList>
    </citation>
    <scope>IDENTIFICATION</scope>
</reference>